<name>A0A182J1A1_ANOAO</name>
<protein>
    <submittedName>
        <fullName evidence="3">Uncharacterized protein</fullName>
    </submittedName>
</protein>
<keyword evidence="2" id="KW-1133">Transmembrane helix</keyword>
<keyword evidence="2" id="KW-0812">Transmembrane</keyword>
<reference evidence="3" key="1">
    <citation type="submission" date="2022-08" db="UniProtKB">
        <authorList>
            <consortium name="EnsemblMetazoa"/>
        </authorList>
    </citation>
    <scope>IDENTIFICATION</scope>
    <source>
        <strain evidence="3">EBRO</strain>
    </source>
</reference>
<evidence type="ECO:0000313" key="3">
    <source>
        <dbReference type="EnsemblMetazoa" id="AATE009442-PA.1"/>
    </source>
</evidence>
<evidence type="ECO:0000256" key="2">
    <source>
        <dbReference type="SAM" id="Phobius"/>
    </source>
</evidence>
<dbReference type="VEuPathDB" id="VectorBase:AATE009442"/>
<accession>A0A182J1A1</accession>
<feature type="compositionally biased region" description="Low complexity" evidence="1">
    <location>
        <begin position="298"/>
        <end position="320"/>
    </location>
</feature>
<keyword evidence="2" id="KW-0472">Membrane</keyword>
<dbReference type="AlphaFoldDB" id="A0A182J1A1"/>
<proteinExistence type="predicted"/>
<evidence type="ECO:0000256" key="1">
    <source>
        <dbReference type="SAM" id="MobiDB-lite"/>
    </source>
</evidence>
<feature type="region of interest" description="Disordered" evidence="1">
    <location>
        <begin position="297"/>
        <end position="320"/>
    </location>
</feature>
<sequence>MTSQWRAVKAKENCFPQHPSRAQTNGKTVDQGERETMVLLNMEREVCVPPAVAAWIRRIACIILPWRRGFSSAWKKNPFRGNRRRRVGCVALARLICPGRTQLSRFGDENRNPLVFYLPFLTQADSIREKHRFTISRHHHLHHPSTSSGKSIIIIISIISIVIIIGLGLNTPLVAAAAAAASSSLYQHQPTVSPPVTPATLYATSASSQELSQTSVAEFGSGLCCSQQLCFCGHCYQTQPQGLFLSPPAPPIVASAAQSYSHHSLSILGGQQQQHQQHQQQQQQVVVGHYTDFQAQYNPAGGTSNSSSSSSAEPSSSGASELSYYSTTATTTPFAYPSSGSMLPMAVTSLPPPLAASLEPLPGVPVMVSSDAAATAAAAYYCQERQHLSYYLADCDGGGGPGSTFAGGLLQMATILSCRCDWGRPFAR</sequence>
<dbReference type="EnsemblMetazoa" id="AATE009442-RA">
    <property type="protein sequence ID" value="AATE009442-PA.1"/>
    <property type="gene ID" value="AATE009442"/>
</dbReference>
<organism evidence="3">
    <name type="scientific">Anopheles atroparvus</name>
    <name type="common">European mosquito</name>
    <dbReference type="NCBI Taxonomy" id="41427"/>
    <lineage>
        <taxon>Eukaryota</taxon>
        <taxon>Metazoa</taxon>
        <taxon>Ecdysozoa</taxon>
        <taxon>Arthropoda</taxon>
        <taxon>Hexapoda</taxon>
        <taxon>Insecta</taxon>
        <taxon>Pterygota</taxon>
        <taxon>Neoptera</taxon>
        <taxon>Endopterygota</taxon>
        <taxon>Diptera</taxon>
        <taxon>Nematocera</taxon>
        <taxon>Culicoidea</taxon>
        <taxon>Culicidae</taxon>
        <taxon>Anophelinae</taxon>
        <taxon>Anopheles</taxon>
    </lineage>
</organism>
<feature type="transmembrane region" description="Helical" evidence="2">
    <location>
        <begin position="152"/>
        <end position="181"/>
    </location>
</feature>